<dbReference type="AlphaFoldDB" id="A0A318KV35"/>
<accession>A0A318KV35</accession>
<reference evidence="3 4" key="1">
    <citation type="submission" date="2018-05" db="EMBL/GenBank/DDBJ databases">
        <title>Genomic Encyclopedia of Type Strains, Phase IV (KMG-IV): sequencing the most valuable type-strain genomes for metagenomic binning, comparative biology and taxonomic classification.</title>
        <authorList>
            <person name="Goeker M."/>
        </authorList>
    </citation>
    <scope>NUCLEOTIDE SEQUENCE [LARGE SCALE GENOMIC DNA]</scope>
    <source>
        <strain evidence="3 4">DSM 29661</strain>
    </source>
</reference>
<protein>
    <submittedName>
        <fullName evidence="3">LTXXQ motif family protein</fullName>
    </submittedName>
</protein>
<dbReference type="RefSeq" id="WP_110390409.1">
    <property type="nucleotide sequence ID" value="NZ_JAKLKZ010000008.1"/>
</dbReference>
<gene>
    <name evidence="3" type="ORF">DFR34_106132</name>
</gene>
<evidence type="ECO:0000313" key="4">
    <source>
        <dbReference type="Proteomes" id="UP000247555"/>
    </source>
</evidence>
<organism evidence="3 4">
    <name type="scientific">Rivihabitans pingtungensis</name>
    <dbReference type="NCBI Taxonomy" id="1054498"/>
    <lineage>
        <taxon>Bacteria</taxon>
        <taxon>Pseudomonadati</taxon>
        <taxon>Pseudomonadota</taxon>
        <taxon>Betaproteobacteria</taxon>
        <taxon>Neisseriales</taxon>
        <taxon>Aquaspirillaceae</taxon>
        <taxon>Rivihabitans</taxon>
    </lineage>
</organism>
<feature type="region of interest" description="Disordered" evidence="1">
    <location>
        <begin position="128"/>
        <end position="155"/>
    </location>
</feature>
<dbReference type="EMBL" id="QJKI01000006">
    <property type="protein sequence ID" value="PXX79496.1"/>
    <property type="molecule type" value="Genomic_DNA"/>
</dbReference>
<feature type="signal peptide" evidence="2">
    <location>
        <begin position="1"/>
        <end position="26"/>
    </location>
</feature>
<sequence>MLHISLRRGLLALGVAVGLASAGAWAMPFGGGDCGPRGHHMMGRMMDPAKVDARLDKLKTDLKLTSAQQGAWQRYAGFVREQAKQHREQFDKMREQTPPAHAPERLERMSEHMQLRMKSLEAMKEETRRFYDGLSESQKATFDQAMPQPRQGKRG</sequence>
<dbReference type="Proteomes" id="UP000247555">
    <property type="component" value="Unassembled WGS sequence"/>
</dbReference>
<feature type="compositionally biased region" description="Basic and acidic residues" evidence="1">
    <location>
        <begin position="83"/>
        <end position="95"/>
    </location>
</feature>
<evidence type="ECO:0000256" key="1">
    <source>
        <dbReference type="SAM" id="MobiDB-lite"/>
    </source>
</evidence>
<keyword evidence="2" id="KW-0732">Signal</keyword>
<name>A0A318KV35_9NEIS</name>
<feature type="region of interest" description="Disordered" evidence="1">
    <location>
        <begin position="83"/>
        <end position="103"/>
    </location>
</feature>
<dbReference type="GO" id="GO:0042597">
    <property type="term" value="C:periplasmic space"/>
    <property type="evidence" value="ECO:0007669"/>
    <property type="project" value="InterPro"/>
</dbReference>
<feature type="chain" id="PRO_5016403711" evidence="2">
    <location>
        <begin position="27"/>
        <end position="155"/>
    </location>
</feature>
<keyword evidence="4" id="KW-1185">Reference proteome</keyword>
<dbReference type="Pfam" id="PF07813">
    <property type="entry name" value="LTXXQ"/>
    <property type="match status" value="1"/>
</dbReference>
<dbReference type="InterPro" id="IPR012899">
    <property type="entry name" value="LTXXQ"/>
</dbReference>
<evidence type="ECO:0000256" key="2">
    <source>
        <dbReference type="SAM" id="SignalP"/>
    </source>
</evidence>
<comment type="caution">
    <text evidence="3">The sequence shown here is derived from an EMBL/GenBank/DDBJ whole genome shotgun (WGS) entry which is preliminary data.</text>
</comment>
<evidence type="ECO:0000313" key="3">
    <source>
        <dbReference type="EMBL" id="PXX79496.1"/>
    </source>
</evidence>
<proteinExistence type="predicted"/>
<dbReference type="OrthoDB" id="9180611at2"/>